<dbReference type="PANTHER" id="PTHR37544:SF3">
    <property type="entry name" value="SPRAY"/>
    <property type="match status" value="1"/>
</dbReference>
<reference evidence="2 3" key="1">
    <citation type="submission" date="2019-02" db="EMBL/GenBank/DDBJ databases">
        <title>Genome sequencing of the rare red list fungi Bondarzewia mesenterica.</title>
        <authorList>
            <person name="Buettner E."/>
            <person name="Kellner H."/>
        </authorList>
    </citation>
    <scope>NUCLEOTIDE SEQUENCE [LARGE SCALE GENOMIC DNA]</scope>
    <source>
        <strain evidence="2 3">DSM 108281</strain>
    </source>
</reference>
<name>A0A4S4M3D6_9AGAM</name>
<feature type="transmembrane region" description="Helical" evidence="1">
    <location>
        <begin position="430"/>
        <end position="449"/>
    </location>
</feature>
<accession>A0A4S4M3D6</accession>
<keyword evidence="1" id="KW-0472">Membrane</keyword>
<protein>
    <submittedName>
        <fullName evidence="2">Uncharacterized protein</fullName>
    </submittedName>
</protein>
<keyword evidence="1" id="KW-0812">Transmembrane</keyword>
<dbReference type="Proteomes" id="UP000310158">
    <property type="component" value="Unassembled WGS sequence"/>
</dbReference>
<sequence length="544" mass="60076">MSGAMLPMSNGRSNNSGWPIPAGLLANNEQLRTIVLTNVPAIVTVIVVGLWSWAFTEFKQLVPLMELADGHCSAERSLLLDYNGYHPFIAFFKALRKKHWVVGLTSLIATLALFFSSLSSALLSVQDRWILSPDASVTNLQAIGLNQNQQFQDLTSFLVASGFAAAQGVYKFRDAPFVHDGYTEVSTNGSVSVNTTAVYSKPVCRGPDQNVTMVQHLDESGWNNSAIFDGCTYSWSVSKTTKYLFGSQVISSCAAFPQDEDLRPAMVWIFSYEPFPRASVTMCTPTIALWNVAVSVDLSSQNLTEVTPLNRLAYSGENFTPLVANLTDQLGGHAYNGLAWPQSQLVSDPFVLERANAIQLQIPASVFQLALQSPGGLQGAFDNNLFPELSAMIYTTYLTMLAKLVYFVEINQPIEAQIHVFSKRIVMSTIPAWLLIAAICMLLLSNCWIRFKYIPDKPELQLPCRPGTLASSGLLTSSPQMAKLYNTWRGSTKLKTIFEGKTFSLDQERMKIMIDGVERSETGWFEMSEYSESGNGERLAMNTS</sequence>
<dbReference type="OrthoDB" id="3248909at2759"/>
<keyword evidence="1" id="KW-1133">Transmembrane helix</keyword>
<evidence type="ECO:0000313" key="3">
    <source>
        <dbReference type="Proteomes" id="UP000310158"/>
    </source>
</evidence>
<dbReference type="Pfam" id="PF11915">
    <property type="entry name" value="DUF3433"/>
    <property type="match status" value="1"/>
</dbReference>
<evidence type="ECO:0000313" key="2">
    <source>
        <dbReference type="EMBL" id="THH17320.1"/>
    </source>
</evidence>
<organism evidence="2 3">
    <name type="scientific">Bondarzewia mesenterica</name>
    <dbReference type="NCBI Taxonomy" id="1095465"/>
    <lineage>
        <taxon>Eukaryota</taxon>
        <taxon>Fungi</taxon>
        <taxon>Dikarya</taxon>
        <taxon>Basidiomycota</taxon>
        <taxon>Agaricomycotina</taxon>
        <taxon>Agaricomycetes</taxon>
        <taxon>Russulales</taxon>
        <taxon>Bondarzewiaceae</taxon>
        <taxon>Bondarzewia</taxon>
    </lineage>
</organism>
<feature type="transmembrane region" description="Helical" evidence="1">
    <location>
        <begin position="34"/>
        <end position="55"/>
    </location>
</feature>
<keyword evidence="3" id="KW-1185">Reference proteome</keyword>
<dbReference type="EMBL" id="SGPL01000116">
    <property type="protein sequence ID" value="THH17320.1"/>
    <property type="molecule type" value="Genomic_DNA"/>
</dbReference>
<gene>
    <name evidence="2" type="ORF">EW146_g3465</name>
</gene>
<feature type="transmembrane region" description="Helical" evidence="1">
    <location>
        <begin position="100"/>
        <end position="123"/>
    </location>
</feature>
<dbReference type="InterPro" id="IPR021840">
    <property type="entry name" value="DUF3433"/>
</dbReference>
<comment type="caution">
    <text evidence="2">The sequence shown here is derived from an EMBL/GenBank/DDBJ whole genome shotgun (WGS) entry which is preliminary data.</text>
</comment>
<proteinExistence type="predicted"/>
<evidence type="ECO:0000256" key="1">
    <source>
        <dbReference type="SAM" id="Phobius"/>
    </source>
</evidence>
<dbReference type="AlphaFoldDB" id="A0A4S4M3D6"/>
<dbReference type="PANTHER" id="PTHR37544">
    <property type="entry name" value="SPRAY-RELATED"/>
    <property type="match status" value="1"/>
</dbReference>